<keyword evidence="4" id="KW-0645">Protease</keyword>
<comment type="caution">
    <text evidence="12">The sequence shown here is derived from an EMBL/GenBank/DDBJ whole genome shotgun (WGS) entry which is preliminary data.</text>
</comment>
<dbReference type="InterPro" id="IPR008753">
    <property type="entry name" value="Peptidase_M13_N"/>
</dbReference>
<proteinExistence type="inferred from homology"/>
<name>A0A8J2J6T6_9HEXA</name>
<evidence type="ECO:0000256" key="3">
    <source>
        <dbReference type="ARBA" id="ARBA00007357"/>
    </source>
</evidence>
<feature type="domain" description="Peptidase M13 C-terminal" evidence="10">
    <location>
        <begin position="557"/>
        <end position="760"/>
    </location>
</feature>
<dbReference type="InterPro" id="IPR000718">
    <property type="entry name" value="Peptidase_M13"/>
</dbReference>
<evidence type="ECO:0000256" key="1">
    <source>
        <dbReference type="ARBA" id="ARBA00001947"/>
    </source>
</evidence>
<evidence type="ECO:0000259" key="10">
    <source>
        <dbReference type="Pfam" id="PF01431"/>
    </source>
</evidence>
<feature type="transmembrane region" description="Helical" evidence="9">
    <location>
        <begin position="44"/>
        <end position="69"/>
    </location>
</feature>
<dbReference type="GO" id="GO:0016485">
    <property type="term" value="P:protein processing"/>
    <property type="evidence" value="ECO:0007669"/>
    <property type="project" value="TreeGrafter"/>
</dbReference>
<dbReference type="PANTHER" id="PTHR11733">
    <property type="entry name" value="ZINC METALLOPROTEASE FAMILY M13 NEPRILYSIN-RELATED"/>
    <property type="match status" value="1"/>
</dbReference>
<evidence type="ECO:0000256" key="6">
    <source>
        <dbReference type="ARBA" id="ARBA00022801"/>
    </source>
</evidence>
<gene>
    <name evidence="12" type="ORF">AFUS01_LOCUS4340</name>
</gene>
<reference evidence="12" key="1">
    <citation type="submission" date="2021-06" db="EMBL/GenBank/DDBJ databases">
        <authorList>
            <person name="Hodson N. C."/>
            <person name="Mongue J. A."/>
            <person name="Jaron S. K."/>
        </authorList>
    </citation>
    <scope>NUCLEOTIDE SEQUENCE</scope>
</reference>
<evidence type="ECO:0000256" key="4">
    <source>
        <dbReference type="ARBA" id="ARBA00022670"/>
    </source>
</evidence>
<accession>A0A8J2J6T6</accession>
<evidence type="ECO:0000313" key="13">
    <source>
        <dbReference type="Proteomes" id="UP000708208"/>
    </source>
</evidence>
<dbReference type="EMBL" id="CAJVCH010027045">
    <property type="protein sequence ID" value="CAG7701489.1"/>
    <property type="molecule type" value="Genomic_DNA"/>
</dbReference>
<evidence type="ECO:0000256" key="2">
    <source>
        <dbReference type="ARBA" id="ARBA00004401"/>
    </source>
</evidence>
<keyword evidence="6" id="KW-0378">Hydrolase</keyword>
<comment type="similarity">
    <text evidence="3">Belongs to the peptidase M13 family.</text>
</comment>
<feature type="domain" description="Peptidase M13 N-terminal" evidence="11">
    <location>
        <begin position="102"/>
        <end position="495"/>
    </location>
</feature>
<evidence type="ECO:0000256" key="9">
    <source>
        <dbReference type="SAM" id="Phobius"/>
    </source>
</evidence>
<keyword evidence="9" id="KW-0812">Transmembrane</keyword>
<dbReference type="GO" id="GO:0046872">
    <property type="term" value="F:metal ion binding"/>
    <property type="evidence" value="ECO:0007669"/>
    <property type="project" value="UniProtKB-KW"/>
</dbReference>
<organism evidence="12 13">
    <name type="scientific">Allacma fusca</name>
    <dbReference type="NCBI Taxonomy" id="39272"/>
    <lineage>
        <taxon>Eukaryota</taxon>
        <taxon>Metazoa</taxon>
        <taxon>Ecdysozoa</taxon>
        <taxon>Arthropoda</taxon>
        <taxon>Hexapoda</taxon>
        <taxon>Collembola</taxon>
        <taxon>Symphypleona</taxon>
        <taxon>Sminthuridae</taxon>
        <taxon>Allacma</taxon>
    </lineage>
</organism>
<dbReference type="PANTHER" id="PTHR11733:SF237">
    <property type="entry name" value="NEPRILYSIN-LIKE 4"/>
    <property type="match status" value="1"/>
</dbReference>
<dbReference type="PROSITE" id="PS51885">
    <property type="entry name" value="NEPRILYSIN"/>
    <property type="match status" value="1"/>
</dbReference>
<dbReference type="GO" id="GO:0005886">
    <property type="term" value="C:plasma membrane"/>
    <property type="evidence" value="ECO:0007669"/>
    <property type="project" value="UniProtKB-SubCell"/>
</dbReference>
<dbReference type="Pfam" id="PF01431">
    <property type="entry name" value="Peptidase_M13"/>
    <property type="match status" value="1"/>
</dbReference>
<keyword evidence="7" id="KW-0862">Zinc</keyword>
<keyword evidence="8" id="KW-0482">Metalloprotease</keyword>
<evidence type="ECO:0000259" key="11">
    <source>
        <dbReference type="Pfam" id="PF05649"/>
    </source>
</evidence>
<comment type="subcellular location">
    <subcellularLocation>
        <location evidence="2">Cell membrane</location>
        <topology evidence="2">Single-pass type II membrane protein</topology>
    </subcellularLocation>
</comment>
<dbReference type="OrthoDB" id="6475849at2759"/>
<evidence type="ECO:0000256" key="5">
    <source>
        <dbReference type="ARBA" id="ARBA00022723"/>
    </source>
</evidence>
<keyword evidence="5" id="KW-0479">Metal-binding</keyword>
<evidence type="ECO:0000256" key="7">
    <source>
        <dbReference type="ARBA" id="ARBA00022833"/>
    </source>
</evidence>
<dbReference type="InterPro" id="IPR018497">
    <property type="entry name" value="Peptidase_M13_C"/>
</dbReference>
<sequence>MLSAKICCQRAPQEDELFVVELDAETAITSIKEENRTFDRLNTIMLSVLFAMFALSFLAVMLMMVWILFPDIRGVSAEVCETNDCKMAGRLLLSTMDTGIDPCEDFYQFACGNLNWSSNSYLDHTTLNRQRTLVDLIDATTSIGEDPDEPAAVIQMKIFYDSCVTNNVSASTIVVIRQIIDDLVPSNETIGSTLGRIKRLTGQSYIVGLSIGPDFKNTSERRIFIDQPELVVPKAILLDPAGDQYTASLYTSMSKIWLRVFHDFPEEKVNETFRQILDLETAMARAMTNEDERTKPGMFNLVSLDGINDLFSKRQALEDPKLENGVAVKTPLKLDWIEYVRKIFENITLIHRDTIVNVKDVQYAMGLAEIVSKTSVNRLRNYLRWHLLYTFASDLLDTASLMDSFETQTKLKHARIWRRELQCIQLMDTLLPFALSYNYIIKRSPQGKIKEAENILKNIVFSFQEMVAQSSWMEPGTKLKAIKKAGNVRAFLGYPKWLRSEVELDQYYNGLEFRDLDFIHNTLEALKWVSEKDLKDYNSTVDIAWSGTNDSPTEVDAFYDDELNSITIPLGFLQQPFVGMGLRALDYGALGFFIGHELIHGFDTEGRYSDENGSLSSWWTSQTLENFNSKTNCIQEQYSEFFVPEVNLTVNGEQTLKENIADNGGLEQAFRAYHLYTKGYGPENLTLPGLEKFSSEQLFFLSFAQSWCSYVSPMTLLDMVRSNEHSPPKFRVWGSISNLQAFSTVWQCKNNSRMNPSMKCLLW</sequence>
<evidence type="ECO:0000313" key="12">
    <source>
        <dbReference type="EMBL" id="CAG7701489.1"/>
    </source>
</evidence>
<dbReference type="GO" id="GO:0004222">
    <property type="term" value="F:metalloendopeptidase activity"/>
    <property type="evidence" value="ECO:0007669"/>
    <property type="project" value="InterPro"/>
</dbReference>
<keyword evidence="9" id="KW-1133">Transmembrane helix</keyword>
<protein>
    <submittedName>
        <fullName evidence="12">Uncharacterized protein</fullName>
    </submittedName>
</protein>
<dbReference type="Proteomes" id="UP000708208">
    <property type="component" value="Unassembled WGS sequence"/>
</dbReference>
<dbReference type="AlphaFoldDB" id="A0A8J2J6T6"/>
<dbReference type="Pfam" id="PF05649">
    <property type="entry name" value="Peptidase_M13_N"/>
    <property type="match status" value="1"/>
</dbReference>
<keyword evidence="9" id="KW-0472">Membrane</keyword>
<evidence type="ECO:0000256" key="8">
    <source>
        <dbReference type="ARBA" id="ARBA00023049"/>
    </source>
</evidence>
<keyword evidence="13" id="KW-1185">Reference proteome</keyword>
<dbReference type="CDD" id="cd08662">
    <property type="entry name" value="M13"/>
    <property type="match status" value="1"/>
</dbReference>
<comment type="cofactor">
    <cofactor evidence="1">
        <name>Zn(2+)</name>
        <dbReference type="ChEBI" id="CHEBI:29105"/>
    </cofactor>
</comment>